<evidence type="ECO:0000313" key="6">
    <source>
        <dbReference type="EMBL" id="MBP2321930.1"/>
    </source>
</evidence>
<comment type="similarity">
    <text evidence="1">Belongs to the peptidase S33 family.</text>
</comment>
<keyword evidence="2 4" id="KW-0732">Signal</keyword>
<name>A0ABS4TBY1_9PSEU</name>
<evidence type="ECO:0000256" key="1">
    <source>
        <dbReference type="ARBA" id="ARBA00010088"/>
    </source>
</evidence>
<dbReference type="RefSeq" id="WP_209637091.1">
    <property type="nucleotide sequence ID" value="NZ_JAGINW010000001.1"/>
</dbReference>
<accession>A0ABS4TBY1</accession>
<keyword evidence="3" id="KW-0378">Hydrolase</keyword>
<feature type="domain" description="Peptidase S33 tripeptidyl aminopeptidase-like C-terminal" evidence="5">
    <location>
        <begin position="410"/>
        <end position="509"/>
    </location>
</feature>
<evidence type="ECO:0000313" key="7">
    <source>
        <dbReference type="Proteomes" id="UP001519332"/>
    </source>
</evidence>
<dbReference type="PANTHER" id="PTHR43248">
    <property type="entry name" value="2-SUCCINYL-6-HYDROXY-2,4-CYCLOHEXADIENE-1-CARBOXYLATE SYNTHASE"/>
    <property type="match status" value="1"/>
</dbReference>
<dbReference type="Gene3D" id="3.40.50.1820">
    <property type="entry name" value="alpha/beta hydrolase"/>
    <property type="match status" value="1"/>
</dbReference>
<evidence type="ECO:0000256" key="3">
    <source>
        <dbReference type="ARBA" id="ARBA00022801"/>
    </source>
</evidence>
<gene>
    <name evidence="6" type="ORF">JOF56_002315</name>
</gene>
<keyword evidence="7" id="KW-1185">Reference proteome</keyword>
<proteinExistence type="inferred from homology"/>
<dbReference type="Proteomes" id="UP001519332">
    <property type="component" value="Unassembled WGS sequence"/>
</dbReference>
<reference evidence="6 7" key="1">
    <citation type="submission" date="2021-03" db="EMBL/GenBank/DDBJ databases">
        <title>Sequencing the genomes of 1000 actinobacteria strains.</title>
        <authorList>
            <person name="Klenk H.-P."/>
        </authorList>
    </citation>
    <scope>NUCLEOTIDE SEQUENCE [LARGE SCALE GENOMIC DNA]</scope>
    <source>
        <strain evidence="6 7">DSM 46670</strain>
    </source>
</reference>
<comment type="caution">
    <text evidence="6">The sequence shown here is derived from an EMBL/GenBank/DDBJ whole genome shotgun (WGS) entry which is preliminary data.</text>
</comment>
<dbReference type="InterPro" id="IPR013595">
    <property type="entry name" value="Pept_S33_TAP-like_C"/>
</dbReference>
<evidence type="ECO:0000259" key="5">
    <source>
        <dbReference type="Pfam" id="PF08386"/>
    </source>
</evidence>
<evidence type="ECO:0000256" key="4">
    <source>
        <dbReference type="SAM" id="SignalP"/>
    </source>
</evidence>
<dbReference type="InterPro" id="IPR029058">
    <property type="entry name" value="AB_hydrolase_fold"/>
</dbReference>
<feature type="signal peptide" evidence="4">
    <location>
        <begin position="1"/>
        <end position="26"/>
    </location>
</feature>
<dbReference type="Pfam" id="PF08386">
    <property type="entry name" value="Abhydrolase_4"/>
    <property type="match status" value="1"/>
</dbReference>
<evidence type="ECO:0000256" key="2">
    <source>
        <dbReference type="ARBA" id="ARBA00022729"/>
    </source>
</evidence>
<organism evidence="6 7">
    <name type="scientific">Kibdelosporangium banguiense</name>
    <dbReference type="NCBI Taxonomy" id="1365924"/>
    <lineage>
        <taxon>Bacteria</taxon>
        <taxon>Bacillati</taxon>
        <taxon>Actinomycetota</taxon>
        <taxon>Actinomycetes</taxon>
        <taxon>Pseudonocardiales</taxon>
        <taxon>Pseudonocardiaceae</taxon>
        <taxon>Kibdelosporangium</taxon>
    </lineage>
</organism>
<dbReference type="EMBL" id="JAGINW010000001">
    <property type="protein sequence ID" value="MBP2321930.1"/>
    <property type="molecule type" value="Genomic_DNA"/>
</dbReference>
<dbReference type="SUPFAM" id="SSF53474">
    <property type="entry name" value="alpha/beta-Hydrolases"/>
    <property type="match status" value="1"/>
</dbReference>
<dbReference type="InterPro" id="IPR051601">
    <property type="entry name" value="Serine_prot/Carboxylest_S33"/>
</dbReference>
<dbReference type="PANTHER" id="PTHR43248:SF29">
    <property type="entry name" value="TRIPEPTIDYL AMINOPEPTIDASE"/>
    <property type="match status" value="1"/>
</dbReference>
<sequence length="538" mass="58440">MNKIQIALGVPVLAGTLLLGGTQAIAQPDDYGVTAVPSRYTSQKIDWKPCFAPGSALPPGAERLECGTFKTPQNWRRPNDNVDISIAVSRLPSTGTAKGVVFTNPGGPGGPGLTTPLLFLNRQKLLGSQDVFGIDPRGTGQSTNITCGNQASLGSELDARDRGRANLDLILNSNKLIAQYCQTKSGELGKYITTEQTVRDYDLLRTLVNRPKINWVGYSGGTWLGAHYATAFPDRVGAFVLDSNVEFTTRWEESFNWQPLGFERRWREDFLAWAAKYDSVYHLGATAEAARQTYEQTRAKLAGKPLDGLTANQFDASIVPSLYSKSSFPALAEFLGSVRDATTQPAPATAAKIKAYRAQLPQTPMPMSPISYADAFPATFISITCNDTQWTGNRQSVIRLSEQLGRQYPLIGWGWVAQPCIFFNRPSVRLPQPTGAGLPTVLMVQSTHDPATPIEGAQRAHRAFANSRMLTVTGEGDHGIYAATGNKCVDDIVETFIVDGKAPQRDLSCPGMPLPAPAVQTEKTGVAKVTQYEKLARR</sequence>
<feature type="chain" id="PRO_5046465199" evidence="4">
    <location>
        <begin position="27"/>
        <end position="538"/>
    </location>
</feature>
<protein>
    <submittedName>
        <fullName evidence="6">Pimeloyl-ACP methyl ester carboxylesterase</fullName>
    </submittedName>
</protein>